<dbReference type="EMBL" id="CP083974">
    <property type="protein sequence ID" value="UZF44720.1"/>
    <property type="molecule type" value="Genomic_DNA"/>
</dbReference>
<protein>
    <recommendedName>
        <fullName evidence="5">DUF2975 domain-containing protein</fullName>
    </recommendedName>
</protein>
<feature type="compositionally biased region" description="Basic and acidic residues" evidence="1">
    <location>
        <begin position="1"/>
        <end position="11"/>
    </location>
</feature>
<feature type="transmembrane region" description="Helical" evidence="2">
    <location>
        <begin position="33"/>
        <end position="52"/>
    </location>
</feature>
<feature type="transmembrane region" description="Helical" evidence="2">
    <location>
        <begin position="194"/>
        <end position="213"/>
    </location>
</feature>
<organism evidence="3 4">
    <name type="scientific">Rhodococcus rhodochrous</name>
    <dbReference type="NCBI Taxonomy" id="1829"/>
    <lineage>
        <taxon>Bacteria</taxon>
        <taxon>Bacillati</taxon>
        <taxon>Actinomycetota</taxon>
        <taxon>Actinomycetes</taxon>
        <taxon>Mycobacteriales</taxon>
        <taxon>Nocardiaceae</taxon>
        <taxon>Rhodococcus</taxon>
    </lineage>
</organism>
<feature type="transmembrane region" description="Helical" evidence="2">
    <location>
        <begin position="145"/>
        <end position="165"/>
    </location>
</feature>
<evidence type="ECO:0008006" key="5">
    <source>
        <dbReference type="Google" id="ProtNLM"/>
    </source>
</evidence>
<feature type="transmembrane region" description="Helical" evidence="2">
    <location>
        <begin position="115"/>
        <end position="133"/>
    </location>
</feature>
<dbReference type="Proteomes" id="UP001162740">
    <property type="component" value="Chromosome"/>
</dbReference>
<evidence type="ECO:0000313" key="3">
    <source>
        <dbReference type="EMBL" id="UZF44720.1"/>
    </source>
</evidence>
<name>A0AA47A9X9_RHORH</name>
<evidence type="ECO:0000313" key="4">
    <source>
        <dbReference type="Proteomes" id="UP001162740"/>
    </source>
</evidence>
<reference evidence="3 4" key="1">
    <citation type="journal article" date="2021" name="Front. Microbiol.">
        <title>Bacterial Transformation of Aromatic Monomers in Softwood Black Liquor.</title>
        <authorList>
            <person name="Navas L.E."/>
            <person name="Dexter G."/>
            <person name="Liu J."/>
            <person name="Levy-Booth D."/>
            <person name="Cho M."/>
            <person name="Jang S.K."/>
            <person name="Mansfield S.D."/>
            <person name="Renneckar S."/>
            <person name="Mohn W.W."/>
            <person name="Eltis L.D."/>
        </authorList>
    </citation>
    <scope>NUCLEOTIDE SEQUENCE [LARGE SCALE GENOMIC DNA]</scope>
    <source>
        <strain evidence="3 4">GD02</strain>
    </source>
</reference>
<keyword evidence="2" id="KW-0472">Membrane</keyword>
<accession>A0AA47A9X9</accession>
<keyword evidence="2" id="KW-1133">Transmembrane helix</keyword>
<dbReference type="AlphaFoldDB" id="A0AA47A9X9"/>
<evidence type="ECO:0000256" key="2">
    <source>
        <dbReference type="SAM" id="Phobius"/>
    </source>
</evidence>
<keyword evidence="2" id="KW-0812">Transmembrane</keyword>
<evidence type="ECO:0000256" key="1">
    <source>
        <dbReference type="SAM" id="MobiDB-lite"/>
    </source>
</evidence>
<dbReference type="RefSeq" id="WP_145709723.1">
    <property type="nucleotide sequence ID" value="NZ_CP083974.1"/>
</dbReference>
<gene>
    <name evidence="3" type="ORF">KUM34_023235</name>
</gene>
<sequence>MNSTHDTDRPQGPDAEPDTLSPTETSKKDRTDLWASLTVFALTSLIVLFTYVRDLVNSLGDGIVTARVRFDDAAATPVLSTPNGVDLQTTSTTVIDVPTEALSPVSVGLLRAGEAVQTFGSLTALALLSWIVVRFVRGRLFDRGVIRLVWVTSMVAIATIIVPMIPRTLGTNMLIRDVDMNEVLSNAPLGPEFWYAYVFCMVISAVAVVLRIGSRMARDNEGLV</sequence>
<proteinExistence type="predicted"/>
<feature type="region of interest" description="Disordered" evidence="1">
    <location>
        <begin position="1"/>
        <end position="27"/>
    </location>
</feature>